<name>A0ABT6CCU8_9SPHN</name>
<evidence type="ECO:0000313" key="4">
    <source>
        <dbReference type="Proteomes" id="UP001222770"/>
    </source>
</evidence>
<accession>A0ABT6CCU8</accession>
<gene>
    <name evidence="3" type="ORF">POM99_00980</name>
</gene>
<keyword evidence="4" id="KW-1185">Reference proteome</keyword>
<organism evidence="3 4">
    <name type="scientific">Novosphingobium cyanobacteriorum</name>
    <dbReference type="NCBI Taxonomy" id="3024215"/>
    <lineage>
        <taxon>Bacteria</taxon>
        <taxon>Pseudomonadati</taxon>
        <taxon>Pseudomonadota</taxon>
        <taxon>Alphaproteobacteria</taxon>
        <taxon>Sphingomonadales</taxon>
        <taxon>Sphingomonadaceae</taxon>
        <taxon>Novosphingobium</taxon>
    </lineage>
</organism>
<keyword evidence="2" id="KW-0732">Signal</keyword>
<dbReference type="RefSeq" id="WP_277274868.1">
    <property type="nucleotide sequence ID" value="NZ_JAROCY010000001.1"/>
</dbReference>
<evidence type="ECO:0000256" key="2">
    <source>
        <dbReference type="SAM" id="SignalP"/>
    </source>
</evidence>
<protein>
    <recommendedName>
        <fullName evidence="5">Outer membrane protein beta-barrel domain-containing protein</fullName>
    </recommendedName>
</protein>
<proteinExistence type="predicted"/>
<feature type="compositionally biased region" description="Low complexity" evidence="1">
    <location>
        <begin position="95"/>
        <end position="104"/>
    </location>
</feature>
<feature type="region of interest" description="Disordered" evidence="1">
    <location>
        <begin position="80"/>
        <end position="160"/>
    </location>
</feature>
<feature type="chain" id="PRO_5047491835" description="Outer membrane protein beta-barrel domain-containing protein" evidence="2">
    <location>
        <begin position="23"/>
        <end position="335"/>
    </location>
</feature>
<evidence type="ECO:0000313" key="3">
    <source>
        <dbReference type="EMBL" id="MDF8331762.1"/>
    </source>
</evidence>
<sequence length="335" mass="33738">MAKYRIGLLAPLALAMPGAAHAQEAAPDSASLRLSLGGTYASGDYGGTATTRVYSAPLSLRLSQKRFTLRVTVPFVRIEGPGTLVDSPQGRDGGAVDSGVSGSDDGIGGTETETEIEDDSGSGGGGGDDCTPVEAAATSGSDDNSGGSGGSGSDDGGGQCQTERLAAAALIAGPSGSRSGLGDVSVALGYGLDLGTLAQLDLGARIKVPTASRAKGLGTGKTDVTLSATLSRHVGPVTLWGGARRRLVGKALGLRLRDTWGASGGVSLRASSAISLGVDYDWQQSVTGRRPFSELTGWAGVSLNQRLRLNAYAGAGLNQRSANFLGGLTLTWKLN</sequence>
<reference evidence="3 4" key="1">
    <citation type="submission" date="2023-03" db="EMBL/GenBank/DDBJ databases">
        <title>Novosphingobium cyanobacteriorum sp. nov., isolated from a eutrophic reservoir during the Microcystis bloom period.</title>
        <authorList>
            <person name="Kang M."/>
            <person name="Le V."/>
            <person name="Ko S.-R."/>
            <person name="Lee S.-A."/>
            <person name="Ahn C.-Y."/>
        </authorList>
    </citation>
    <scope>NUCLEOTIDE SEQUENCE [LARGE SCALE GENOMIC DNA]</scope>
    <source>
        <strain evidence="3 4">HBC54</strain>
    </source>
</reference>
<feature type="compositionally biased region" description="Gly residues" evidence="1">
    <location>
        <begin position="146"/>
        <end position="159"/>
    </location>
</feature>
<evidence type="ECO:0008006" key="5">
    <source>
        <dbReference type="Google" id="ProtNLM"/>
    </source>
</evidence>
<comment type="caution">
    <text evidence="3">The sequence shown here is derived from an EMBL/GenBank/DDBJ whole genome shotgun (WGS) entry which is preliminary data.</text>
</comment>
<dbReference type="EMBL" id="JAROCY010000001">
    <property type="protein sequence ID" value="MDF8331762.1"/>
    <property type="molecule type" value="Genomic_DNA"/>
</dbReference>
<dbReference type="Proteomes" id="UP001222770">
    <property type="component" value="Unassembled WGS sequence"/>
</dbReference>
<evidence type="ECO:0000256" key="1">
    <source>
        <dbReference type="SAM" id="MobiDB-lite"/>
    </source>
</evidence>
<feature type="signal peptide" evidence="2">
    <location>
        <begin position="1"/>
        <end position="22"/>
    </location>
</feature>